<feature type="region of interest" description="Disordered" evidence="23">
    <location>
        <begin position="62"/>
        <end position="82"/>
    </location>
</feature>
<keyword evidence="11" id="KW-0804">Transcription</keyword>
<evidence type="ECO:0000256" key="3">
    <source>
        <dbReference type="ARBA" id="ARBA00004604"/>
    </source>
</evidence>
<keyword evidence="8" id="KW-0808">Transferase</keyword>
<name>A0AAD5EFF9_UMBRA</name>
<keyword evidence="7" id="KW-0489">Methyltransferase</keyword>
<evidence type="ECO:0000256" key="21">
    <source>
        <dbReference type="ARBA" id="ARBA00079339"/>
    </source>
</evidence>
<evidence type="ECO:0000256" key="7">
    <source>
        <dbReference type="ARBA" id="ARBA00022603"/>
    </source>
</evidence>
<evidence type="ECO:0000256" key="22">
    <source>
        <dbReference type="ARBA" id="ARBA00081504"/>
    </source>
</evidence>
<comment type="catalytic activity">
    <reaction evidence="16">
        <text>a 5'-end (N(2),N(7)-dimethyl 5'-triphosphoguanosine)-ribonucleoside in snRNA + S-adenosyl-L-methionine = a 5'-end (N(2),N(2),N(7)-trimethyl 5'-triphosphoguanosine)-ribonucleoside in snRNA + S-adenosyl-L-homocysteine + H(+)</text>
        <dbReference type="Rhea" id="RHEA:78479"/>
        <dbReference type="Rhea" id="RHEA-COMP:19087"/>
        <dbReference type="Rhea" id="RHEA-COMP:19089"/>
        <dbReference type="ChEBI" id="CHEBI:15378"/>
        <dbReference type="ChEBI" id="CHEBI:57856"/>
        <dbReference type="ChEBI" id="CHEBI:59789"/>
        <dbReference type="ChEBI" id="CHEBI:167623"/>
        <dbReference type="ChEBI" id="CHEBI:172880"/>
    </reaction>
    <physiologicalReaction direction="left-to-right" evidence="16">
        <dbReference type="Rhea" id="RHEA:78480"/>
    </physiologicalReaction>
</comment>
<keyword evidence="10" id="KW-0805">Transcription regulation</keyword>
<dbReference type="InterPro" id="IPR019012">
    <property type="entry name" value="RNA_cap_Gua-N2-MeTrfase"/>
</dbReference>
<keyword evidence="12" id="KW-0539">Nucleus</keyword>
<evidence type="ECO:0000256" key="9">
    <source>
        <dbReference type="ARBA" id="ARBA00022691"/>
    </source>
</evidence>
<dbReference type="PANTHER" id="PTHR14741:SF32">
    <property type="entry name" value="TRIMETHYLGUANOSINE SYNTHASE"/>
    <property type="match status" value="1"/>
</dbReference>
<evidence type="ECO:0000256" key="18">
    <source>
        <dbReference type="ARBA" id="ARBA00049790"/>
    </source>
</evidence>
<dbReference type="RefSeq" id="XP_051447054.1">
    <property type="nucleotide sequence ID" value="XM_051592927.1"/>
</dbReference>
<dbReference type="InterPro" id="IPR029063">
    <property type="entry name" value="SAM-dependent_MTases_sf"/>
</dbReference>
<dbReference type="Proteomes" id="UP001206595">
    <property type="component" value="Unassembled WGS sequence"/>
</dbReference>
<proteinExistence type="inferred from homology"/>
<dbReference type="CDD" id="cd02440">
    <property type="entry name" value="AdoMet_MTases"/>
    <property type="match status" value="1"/>
</dbReference>
<dbReference type="SUPFAM" id="SSF53335">
    <property type="entry name" value="S-adenosyl-L-methionine-dependent methyltransferases"/>
    <property type="match status" value="1"/>
</dbReference>
<dbReference type="AlphaFoldDB" id="A0AAD5EFF9"/>
<evidence type="ECO:0000313" key="24">
    <source>
        <dbReference type="EMBL" id="KAI8582050.1"/>
    </source>
</evidence>
<evidence type="ECO:0000256" key="16">
    <source>
        <dbReference type="ARBA" id="ARBA00048763"/>
    </source>
</evidence>
<evidence type="ECO:0000256" key="23">
    <source>
        <dbReference type="SAM" id="MobiDB-lite"/>
    </source>
</evidence>
<comment type="subcellular location">
    <subcellularLocation>
        <location evidence="2">Cytoplasm</location>
    </subcellularLocation>
    <subcellularLocation>
        <location evidence="1">Nucleus</location>
        <location evidence="1">Cajal body</location>
    </subcellularLocation>
    <subcellularLocation>
        <location evidence="3">Nucleus</location>
        <location evidence="3">Nucleolus</location>
    </subcellularLocation>
</comment>
<evidence type="ECO:0000256" key="12">
    <source>
        <dbReference type="ARBA" id="ARBA00023242"/>
    </source>
</evidence>
<keyword evidence="6" id="KW-0597">Phosphoprotein</keyword>
<evidence type="ECO:0000256" key="5">
    <source>
        <dbReference type="ARBA" id="ARBA00022490"/>
    </source>
</evidence>
<feature type="region of interest" description="Disordered" evidence="23">
    <location>
        <begin position="1"/>
        <end position="49"/>
    </location>
</feature>
<dbReference type="GO" id="GO:0015030">
    <property type="term" value="C:Cajal body"/>
    <property type="evidence" value="ECO:0007669"/>
    <property type="project" value="UniProtKB-SubCell"/>
</dbReference>
<keyword evidence="25" id="KW-1185">Reference proteome</keyword>
<organism evidence="24 25">
    <name type="scientific">Umbelopsis ramanniana AG</name>
    <dbReference type="NCBI Taxonomy" id="1314678"/>
    <lineage>
        <taxon>Eukaryota</taxon>
        <taxon>Fungi</taxon>
        <taxon>Fungi incertae sedis</taxon>
        <taxon>Mucoromycota</taxon>
        <taxon>Mucoromycotina</taxon>
        <taxon>Umbelopsidomycetes</taxon>
        <taxon>Umbelopsidales</taxon>
        <taxon>Umbelopsidaceae</taxon>
        <taxon>Umbelopsis</taxon>
    </lineage>
</organism>
<comment type="function">
    <text evidence="19">Catalyzes the 2 serial methylation steps for the conversion of the 7-monomethylguanosine (m(7)G) caps of snRNAs and snoRNAs to a 2,2,7-trimethylguanosine (m(2,2,7)G) cap structure. The enzyme is specific for guanine, and N7 methylation must precede N2 methylation. Hypermethylation of the m7G cap of U snRNAs leads to their concentration in nuclear foci, their colocalization with coilin and the formation of canonical Cajal bodies (CBs). Plays a role in transcriptional regulation.</text>
</comment>
<evidence type="ECO:0000256" key="6">
    <source>
        <dbReference type="ARBA" id="ARBA00022553"/>
    </source>
</evidence>
<dbReference type="GO" id="GO:0071164">
    <property type="term" value="F:RNA cap trimethylguanosine synthase activity"/>
    <property type="evidence" value="ECO:0007669"/>
    <property type="project" value="TreeGrafter"/>
</dbReference>
<comment type="subunit">
    <text evidence="20">May form homooligomers. Interacts with CREBBP/CBP, EED/WAIT1, EP300/P300, NCOA6/PRIP, PPARBP/PBP and SMN.</text>
</comment>
<evidence type="ECO:0000256" key="8">
    <source>
        <dbReference type="ARBA" id="ARBA00022679"/>
    </source>
</evidence>
<accession>A0AAD5EFF9</accession>
<reference evidence="24" key="1">
    <citation type="submission" date="2021-06" db="EMBL/GenBank/DDBJ databases">
        <authorList>
            <consortium name="DOE Joint Genome Institute"/>
            <person name="Mondo S.J."/>
            <person name="Amses K.R."/>
            <person name="Simmons D.R."/>
            <person name="Longcore J.E."/>
            <person name="Seto K."/>
            <person name="Alves G.H."/>
            <person name="Bonds A.E."/>
            <person name="Quandt C.A."/>
            <person name="Davis W.J."/>
            <person name="Chang Y."/>
            <person name="Letcher P.M."/>
            <person name="Powell M.J."/>
            <person name="Kuo A."/>
            <person name="Labutti K."/>
            <person name="Pangilinan J."/>
            <person name="Andreopoulos W."/>
            <person name="Tritt A."/>
            <person name="Riley R."/>
            <person name="Hundley H."/>
            <person name="Johnson J."/>
            <person name="Lipzen A."/>
            <person name="Barry K."/>
            <person name="Berbee M.L."/>
            <person name="Buchler N.E."/>
            <person name="Grigoriev I.V."/>
            <person name="Spatafora J.W."/>
            <person name="Stajich J.E."/>
            <person name="James T.Y."/>
        </authorList>
    </citation>
    <scope>NUCLEOTIDE SEQUENCE</scope>
    <source>
        <strain evidence="24">AG</strain>
    </source>
</reference>
<dbReference type="Gene3D" id="3.40.50.150">
    <property type="entry name" value="Vaccinia Virus protein VP39"/>
    <property type="match status" value="1"/>
</dbReference>
<evidence type="ECO:0000256" key="2">
    <source>
        <dbReference type="ARBA" id="ARBA00004496"/>
    </source>
</evidence>
<evidence type="ECO:0000256" key="14">
    <source>
        <dbReference type="ARBA" id="ARBA00047418"/>
    </source>
</evidence>
<protein>
    <recommendedName>
        <fullName evidence="4">Trimethylguanosine synthase</fullName>
    </recommendedName>
    <alternativeName>
        <fullName evidence="18">Cap-specific guanine-N(2) methyltransferase</fullName>
    </alternativeName>
    <alternativeName>
        <fullName evidence="21">Nuclear receptor coactivator 6-interacting protein</fullName>
    </alternativeName>
    <alternativeName>
        <fullName evidence="22">PRIP-interacting protein with methyltransferase motif</fullName>
    </alternativeName>
</protein>
<dbReference type="Pfam" id="PF09445">
    <property type="entry name" value="Methyltransf_15"/>
    <property type="match status" value="1"/>
</dbReference>
<evidence type="ECO:0000256" key="20">
    <source>
        <dbReference type="ARBA" id="ARBA00064494"/>
    </source>
</evidence>
<reference evidence="24" key="2">
    <citation type="journal article" date="2022" name="Proc. Natl. Acad. Sci. U.S.A.">
        <title>Diploid-dominant life cycles characterize the early evolution of Fungi.</title>
        <authorList>
            <person name="Amses K.R."/>
            <person name="Simmons D.R."/>
            <person name="Longcore J.E."/>
            <person name="Mondo S.J."/>
            <person name="Seto K."/>
            <person name="Jeronimo G.H."/>
            <person name="Bonds A.E."/>
            <person name="Quandt C.A."/>
            <person name="Davis W.J."/>
            <person name="Chang Y."/>
            <person name="Federici B.A."/>
            <person name="Kuo A."/>
            <person name="LaButti K."/>
            <person name="Pangilinan J."/>
            <person name="Andreopoulos W."/>
            <person name="Tritt A."/>
            <person name="Riley R."/>
            <person name="Hundley H."/>
            <person name="Johnson J."/>
            <person name="Lipzen A."/>
            <person name="Barry K."/>
            <person name="Lang B.F."/>
            <person name="Cuomo C.A."/>
            <person name="Buchler N.E."/>
            <person name="Grigoriev I.V."/>
            <person name="Spatafora J.W."/>
            <person name="Stajich J.E."/>
            <person name="James T.Y."/>
        </authorList>
    </citation>
    <scope>NUCLEOTIDE SEQUENCE</scope>
    <source>
        <strain evidence="24">AG</strain>
    </source>
</reference>
<keyword evidence="9" id="KW-0949">S-adenosyl-L-methionine</keyword>
<dbReference type="EMBL" id="MU620902">
    <property type="protein sequence ID" value="KAI8582050.1"/>
    <property type="molecule type" value="Genomic_DNA"/>
</dbReference>
<evidence type="ECO:0000313" key="25">
    <source>
        <dbReference type="Proteomes" id="UP001206595"/>
    </source>
</evidence>
<evidence type="ECO:0000256" key="11">
    <source>
        <dbReference type="ARBA" id="ARBA00023163"/>
    </source>
</evidence>
<evidence type="ECO:0000256" key="4">
    <source>
        <dbReference type="ARBA" id="ARBA00018517"/>
    </source>
</evidence>
<evidence type="ECO:0000256" key="15">
    <source>
        <dbReference type="ARBA" id="ARBA00048740"/>
    </source>
</evidence>
<comment type="catalytic activity">
    <reaction evidence="14">
        <text>a 5'-end (N(2),N(7)-dimethyl 5'-triphosphoguanosine)-ribonucleoside in snoRNA + S-adenosyl-L-methionine = a 5'-end (N(2),N(2),N(7)-trimethyl 5'-triphosphoguanosine)-ribonucleoside in snoRNA + S-adenosyl-L-homocysteine + H(+)</text>
        <dbReference type="Rhea" id="RHEA:78507"/>
        <dbReference type="Rhea" id="RHEA-COMP:19088"/>
        <dbReference type="Rhea" id="RHEA-COMP:19090"/>
        <dbReference type="ChEBI" id="CHEBI:15378"/>
        <dbReference type="ChEBI" id="CHEBI:57856"/>
        <dbReference type="ChEBI" id="CHEBI:59789"/>
        <dbReference type="ChEBI" id="CHEBI:167623"/>
        <dbReference type="ChEBI" id="CHEBI:172880"/>
    </reaction>
    <physiologicalReaction direction="left-to-right" evidence="14">
        <dbReference type="Rhea" id="RHEA:78508"/>
    </physiologicalReaction>
</comment>
<feature type="region of interest" description="Disordered" evidence="23">
    <location>
        <begin position="329"/>
        <end position="367"/>
    </location>
</feature>
<evidence type="ECO:0000256" key="10">
    <source>
        <dbReference type="ARBA" id="ARBA00023015"/>
    </source>
</evidence>
<comment type="catalytic activity">
    <reaction evidence="17">
        <text>a 5'-end (N(7)-methyl 5'-triphosphoguanosine)-ribonucleoside in snRNA + S-adenosyl-L-methionine = a 5'-end (N(2),N(7)-dimethyl 5'-triphosphoguanosine)-ribonucleoside in snRNA + S-adenosyl-L-homocysteine + H(+)</text>
        <dbReference type="Rhea" id="RHEA:78471"/>
        <dbReference type="Rhea" id="RHEA-COMP:19085"/>
        <dbReference type="Rhea" id="RHEA-COMP:19087"/>
        <dbReference type="ChEBI" id="CHEBI:15378"/>
        <dbReference type="ChEBI" id="CHEBI:57856"/>
        <dbReference type="ChEBI" id="CHEBI:59789"/>
        <dbReference type="ChEBI" id="CHEBI:156461"/>
        <dbReference type="ChEBI" id="CHEBI:172880"/>
    </reaction>
    <physiologicalReaction direction="left-to-right" evidence="17">
        <dbReference type="Rhea" id="RHEA:78472"/>
    </physiologicalReaction>
</comment>
<keyword evidence="5" id="KW-0963">Cytoplasm</keyword>
<gene>
    <name evidence="24" type="ORF">K450DRAFT_269510</name>
</gene>
<evidence type="ECO:0000256" key="19">
    <source>
        <dbReference type="ARBA" id="ARBA00057179"/>
    </source>
</evidence>
<dbReference type="FunFam" id="3.40.50.150:FF:000066">
    <property type="entry name" value="Trimethylguanosine synthase 1"/>
    <property type="match status" value="1"/>
</dbReference>
<dbReference type="PANTHER" id="PTHR14741">
    <property type="entry name" value="S-ADENOSYLMETHIONINE-DEPENDENT METHYLTRANSFERASE RELATED"/>
    <property type="match status" value="1"/>
</dbReference>
<dbReference type="GO" id="GO:0005730">
    <property type="term" value="C:nucleolus"/>
    <property type="evidence" value="ECO:0007669"/>
    <property type="project" value="UniProtKB-SubCell"/>
</dbReference>
<dbReference type="GeneID" id="75918269"/>
<comment type="caution">
    <text evidence="24">The sequence shown here is derived from an EMBL/GenBank/DDBJ whole genome shotgun (WGS) entry which is preliminary data.</text>
</comment>
<feature type="compositionally biased region" description="Basic residues" evidence="23">
    <location>
        <begin position="73"/>
        <end position="82"/>
    </location>
</feature>
<evidence type="ECO:0000256" key="1">
    <source>
        <dbReference type="ARBA" id="ARBA00004408"/>
    </source>
</evidence>
<evidence type="ECO:0000256" key="13">
    <source>
        <dbReference type="ARBA" id="ARBA00025783"/>
    </source>
</evidence>
<comment type="catalytic activity">
    <reaction evidence="15">
        <text>a 5'-end (N(7)-methyl 5'-triphosphoguanosine)-ribonucleoside in snoRNA + S-adenosyl-L-methionine = a 5'-end (N(2),N(7)-dimethyl 5'-triphosphoguanosine)-ribonucleoside in snoRNA + S-adenosyl-L-homocysteine + H(+)</text>
        <dbReference type="Rhea" id="RHEA:78475"/>
        <dbReference type="Rhea" id="RHEA-COMP:19086"/>
        <dbReference type="Rhea" id="RHEA-COMP:19088"/>
        <dbReference type="ChEBI" id="CHEBI:15378"/>
        <dbReference type="ChEBI" id="CHEBI:57856"/>
        <dbReference type="ChEBI" id="CHEBI:59789"/>
        <dbReference type="ChEBI" id="CHEBI:156461"/>
        <dbReference type="ChEBI" id="CHEBI:172880"/>
    </reaction>
    <physiologicalReaction direction="left-to-right" evidence="15">
        <dbReference type="Rhea" id="RHEA:78476"/>
    </physiologicalReaction>
</comment>
<sequence>MSTDQGAESPSTSDILPSSPLSSLNEDLEAEDTISPAPTGESGHPLSLLEFAKQIVERNPANSFDNATEHLEPKRKKSKKKKNKKDALDICAGMTPAERKAFCFYEDVRVHYDRNNMEGDFKKYWFKRYDLFSQYDHGILMDRESWFSVTPEKIAMHIAERCRADTIIDAFCGSGGNAIQFAFTCERVIAIDIDPVKLHCAKHNAAIYGVADRIEFILGDFMQLAPSLKADAVFLSPPWGGPSYINASVFDLETMIPMNGIHLYEAARAISPNIAYFVPRNTDPKQLALLAGQGNLCEVEQNYLQSHLKSLTAYYGELVDPALELNTLEDGEETEDVDESAGTPLAAGSKRNIEEDEEQEHKQRKKN</sequence>
<evidence type="ECO:0000256" key="17">
    <source>
        <dbReference type="ARBA" id="ARBA00049075"/>
    </source>
</evidence>
<feature type="compositionally biased region" description="Low complexity" evidence="23">
    <location>
        <begin position="9"/>
        <end position="24"/>
    </location>
</feature>
<comment type="similarity">
    <text evidence="13">Belongs to the methyltransferase superfamily. Trimethylguanosine synthase family.</text>
</comment>
<feature type="compositionally biased region" description="Acidic residues" evidence="23">
    <location>
        <begin position="329"/>
        <end position="339"/>
    </location>
</feature>
<dbReference type="GO" id="GO:0005737">
    <property type="term" value="C:cytoplasm"/>
    <property type="evidence" value="ECO:0007669"/>
    <property type="project" value="UniProtKB-SubCell"/>
</dbReference>